<dbReference type="AlphaFoldDB" id="A0A6B3C3B9"/>
<feature type="compositionally biased region" description="Basic and acidic residues" evidence="1">
    <location>
        <begin position="37"/>
        <end position="70"/>
    </location>
</feature>
<sequence length="132" mass="14491">MFRGATSRTVFSLLAAALLALQLFAPTASFASAHTARHAEAKTEPRNKPRAADQRDEYVTCGDGGRHHDPSLPLRTRDRHRLADSGPQVPERPLLTVDPTAPHEPETRVTARRQAPRSLTAHTPAALQVFRC</sequence>
<keyword evidence="2" id="KW-0732">Signal</keyword>
<protein>
    <recommendedName>
        <fullName evidence="4">Secreted protein</fullName>
    </recommendedName>
</protein>
<evidence type="ECO:0000256" key="2">
    <source>
        <dbReference type="SAM" id="SignalP"/>
    </source>
</evidence>
<proteinExistence type="predicted"/>
<accession>A0A6B3C3B9</accession>
<evidence type="ECO:0008006" key="4">
    <source>
        <dbReference type="Google" id="ProtNLM"/>
    </source>
</evidence>
<feature type="region of interest" description="Disordered" evidence="1">
    <location>
        <begin position="32"/>
        <end position="119"/>
    </location>
</feature>
<comment type="caution">
    <text evidence="3">The sequence shown here is derived from an EMBL/GenBank/DDBJ whole genome shotgun (WGS) entry which is preliminary data.</text>
</comment>
<evidence type="ECO:0000256" key="1">
    <source>
        <dbReference type="SAM" id="MobiDB-lite"/>
    </source>
</evidence>
<evidence type="ECO:0000313" key="3">
    <source>
        <dbReference type="EMBL" id="NEC91255.1"/>
    </source>
</evidence>
<name>A0A6B3C3B9_9ACTN</name>
<organism evidence="3">
    <name type="scientific">Streptomyces sp. SID12501</name>
    <dbReference type="NCBI Taxonomy" id="2706042"/>
    <lineage>
        <taxon>Bacteria</taxon>
        <taxon>Bacillati</taxon>
        <taxon>Actinomycetota</taxon>
        <taxon>Actinomycetes</taxon>
        <taxon>Kitasatosporales</taxon>
        <taxon>Streptomycetaceae</taxon>
        <taxon>Streptomyces</taxon>
    </lineage>
</organism>
<dbReference type="EMBL" id="JAAGLU010000040">
    <property type="protein sequence ID" value="NEC91255.1"/>
    <property type="molecule type" value="Genomic_DNA"/>
</dbReference>
<reference evidence="3" key="1">
    <citation type="submission" date="2020-01" db="EMBL/GenBank/DDBJ databases">
        <title>Insect and environment-associated Actinomycetes.</title>
        <authorList>
            <person name="Currrie C."/>
            <person name="Chevrette M."/>
            <person name="Carlson C."/>
            <person name="Stubbendieck R."/>
            <person name="Wendt-Pienkowski E."/>
        </authorList>
    </citation>
    <scope>NUCLEOTIDE SEQUENCE</scope>
    <source>
        <strain evidence="3">SID12501</strain>
    </source>
</reference>
<feature type="signal peptide" evidence="2">
    <location>
        <begin position="1"/>
        <end position="31"/>
    </location>
</feature>
<gene>
    <name evidence="3" type="ORF">G3I71_36890</name>
</gene>
<feature type="chain" id="PRO_5038472189" description="Secreted protein" evidence="2">
    <location>
        <begin position="32"/>
        <end position="132"/>
    </location>
</feature>